<evidence type="ECO:0000259" key="1">
    <source>
        <dbReference type="Pfam" id="PF01863"/>
    </source>
</evidence>
<accession>A0ABY7GLJ1</accession>
<protein>
    <submittedName>
        <fullName evidence="2">SprT family zinc-dependent metalloprotease</fullName>
    </submittedName>
</protein>
<sequence length="247" mass="28443">MQNNLPTGDSAPLPYRLRRSERAKKTRIVVRANEVEVVAPLQVSECRIKAFVDAQQDWIRAALKRIHQRAGQVNSLAPAQYTDGVTVPYQGRQIPLTIKPTSAKTVRLQLLAEPQFLAYLPSMHRDNGSELIKRSLENWMKQQTRHHAMQLIAKHGQQHNLVPRNLRIKTLKSRWGSCGPQNDINLNWLLMLAPPVILEYVVVHELCHIKHKNHSKAFWQLVGEHMPDYLEHRHWLKQNGASLMQGL</sequence>
<dbReference type="CDD" id="cd07344">
    <property type="entry name" value="M48_yhfN_like"/>
    <property type="match status" value="1"/>
</dbReference>
<proteinExistence type="predicted"/>
<dbReference type="EMBL" id="CP113517">
    <property type="protein sequence ID" value="WAR45375.1"/>
    <property type="molecule type" value="Genomic_DNA"/>
</dbReference>
<dbReference type="PANTHER" id="PTHR30399">
    <property type="entry name" value="UNCHARACTERIZED PROTEIN YGJP"/>
    <property type="match status" value="1"/>
</dbReference>
<dbReference type="Gene3D" id="3.30.2010.10">
    <property type="entry name" value="Metalloproteases ('zincins'), catalytic domain"/>
    <property type="match status" value="1"/>
</dbReference>
<dbReference type="Proteomes" id="UP001162780">
    <property type="component" value="Chromosome"/>
</dbReference>
<keyword evidence="3" id="KW-1185">Reference proteome</keyword>
<keyword evidence="2" id="KW-0645">Protease</keyword>
<evidence type="ECO:0000313" key="3">
    <source>
        <dbReference type="Proteomes" id="UP001162780"/>
    </source>
</evidence>
<dbReference type="InterPro" id="IPR053136">
    <property type="entry name" value="UTP_pyrophosphatase-like"/>
</dbReference>
<organism evidence="2 3">
    <name type="scientific">Methylomonas rapida</name>
    <dbReference type="NCBI Taxonomy" id="2963939"/>
    <lineage>
        <taxon>Bacteria</taxon>
        <taxon>Pseudomonadati</taxon>
        <taxon>Pseudomonadota</taxon>
        <taxon>Gammaproteobacteria</taxon>
        <taxon>Methylococcales</taxon>
        <taxon>Methylococcaceae</taxon>
        <taxon>Methylomonas</taxon>
    </lineage>
</organism>
<gene>
    <name evidence="2" type="ORF">NM686_002375</name>
</gene>
<keyword evidence="2" id="KW-0482">Metalloprotease</keyword>
<dbReference type="GO" id="GO:0008237">
    <property type="term" value="F:metallopeptidase activity"/>
    <property type="evidence" value="ECO:0007669"/>
    <property type="project" value="UniProtKB-KW"/>
</dbReference>
<dbReference type="InterPro" id="IPR002725">
    <property type="entry name" value="YgjP-like_metallopeptidase"/>
</dbReference>
<name>A0ABY7GLJ1_9GAMM</name>
<dbReference type="Pfam" id="PF01863">
    <property type="entry name" value="YgjP-like"/>
    <property type="match status" value="1"/>
</dbReference>
<feature type="domain" description="YgjP-like metallopeptidase" evidence="1">
    <location>
        <begin position="24"/>
        <end position="239"/>
    </location>
</feature>
<evidence type="ECO:0000313" key="2">
    <source>
        <dbReference type="EMBL" id="WAR45375.1"/>
    </source>
</evidence>
<keyword evidence="2" id="KW-0378">Hydrolase</keyword>
<dbReference type="PANTHER" id="PTHR30399:SF1">
    <property type="entry name" value="UTP PYROPHOSPHATASE"/>
    <property type="match status" value="1"/>
</dbReference>
<dbReference type="RefSeq" id="WP_255190346.1">
    <property type="nucleotide sequence ID" value="NZ_CP113517.1"/>
</dbReference>
<reference evidence="2" key="1">
    <citation type="submission" date="2022-11" db="EMBL/GenBank/DDBJ databases">
        <title>Methylomonas rapida sp. nov., Carotenoid-Producing Obligate Methanotrophs with High Growth Characteristics and Biotechnological Potential.</title>
        <authorList>
            <person name="Tikhonova E.N."/>
            <person name="Suleimanov R.Z."/>
            <person name="Miroshnikov K."/>
            <person name="Oshkin I.Y."/>
            <person name="Belova S.E."/>
            <person name="Danilova O.V."/>
            <person name="Ashikhmin A."/>
            <person name="Konopkin A."/>
            <person name="But S.Y."/>
            <person name="Khmelenina V.N."/>
            <person name="Kuznetsov N."/>
            <person name="Pimenov N.V."/>
            <person name="Dedysh S.N."/>
        </authorList>
    </citation>
    <scope>NUCLEOTIDE SEQUENCE</scope>
    <source>
        <strain evidence="2">MP1</strain>
    </source>
</reference>